<keyword evidence="2" id="KW-1185">Reference proteome</keyword>
<accession>A0A3N4JCP6</accession>
<gene>
    <name evidence="1" type="ORF">L873DRAFT_1259070</name>
</gene>
<evidence type="ECO:0000313" key="1">
    <source>
        <dbReference type="EMBL" id="RPA96039.1"/>
    </source>
</evidence>
<evidence type="ECO:0000313" key="2">
    <source>
        <dbReference type="Proteomes" id="UP000276215"/>
    </source>
</evidence>
<sequence length="104" mass="12460">MKKEGKKRAGKKQELAAGVSVREIWYGYPEGFLDERKAREDRKEKGVEKRVELMDEGEARLKFAELRKDDMRWDMWVDLGMGMRLTQQWGRKSLGERLRVWRTQ</sequence>
<reference evidence="1 2" key="1">
    <citation type="journal article" date="2018" name="Nat. Ecol. Evol.">
        <title>Pezizomycetes genomes reveal the molecular basis of ectomycorrhizal truffle lifestyle.</title>
        <authorList>
            <person name="Murat C."/>
            <person name="Payen T."/>
            <person name="Noel B."/>
            <person name="Kuo A."/>
            <person name="Morin E."/>
            <person name="Chen J."/>
            <person name="Kohler A."/>
            <person name="Krizsan K."/>
            <person name="Balestrini R."/>
            <person name="Da Silva C."/>
            <person name="Montanini B."/>
            <person name="Hainaut M."/>
            <person name="Levati E."/>
            <person name="Barry K.W."/>
            <person name="Belfiori B."/>
            <person name="Cichocki N."/>
            <person name="Clum A."/>
            <person name="Dockter R.B."/>
            <person name="Fauchery L."/>
            <person name="Guy J."/>
            <person name="Iotti M."/>
            <person name="Le Tacon F."/>
            <person name="Lindquist E.A."/>
            <person name="Lipzen A."/>
            <person name="Malagnac F."/>
            <person name="Mello A."/>
            <person name="Molinier V."/>
            <person name="Miyauchi S."/>
            <person name="Poulain J."/>
            <person name="Riccioni C."/>
            <person name="Rubini A."/>
            <person name="Sitrit Y."/>
            <person name="Splivallo R."/>
            <person name="Traeger S."/>
            <person name="Wang M."/>
            <person name="Zifcakova L."/>
            <person name="Wipf D."/>
            <person name="Zambonelli A."/>
            <person name="Paolocci F."/>
            <person name="Nowrousian M."/>
            <person name="Ottonello S."/>
            <person name="Baldrian P."/>
            <person name="Spatafora J.W."/>
            <person name="Henrissat B."/>
            <person name="Nagy L.G."/>
            <person name="Aury J.M."/>
            <person name="Wincker P."/>
            <person name="Grigoriev I.V."/>
            <person name="Bonfante P."/>
            <person name="Martin F.M."/>
        </authorList>
    </citation>
    <scope>NUCLEOTIDE SEQUENCE [LARGE SCALE GENOMIC DNA]</scope>
    <source>
        <strain evidence="1 2">120613-1</strain>
    </source>
</reference>
<proteinExistence type="predicted"/>
<protein>
    <submittedName>
        <fullName evidence="1">Uncharacterized protein</fullName>
    </submittedName>
</protein>
<name>A0A3N4JCP6_9PEZI</name>
<dbReference type="Proteomes" id="UP000276215">
    <property type="component" value="Unassembled WGS sequence"/>
</dbReference>
<dbReference type="AlphaFoldDB" id="A0A3N4JCP6"/>
<dbReference type="EMBL" id="ML120418">
    <property type="protein sequence ID" value="RPA96039.1"/>
    <property type="molecule type" value="Genomic_DNA"/>
</dbReference>
<organism evidence="1 2">
    <name type="scientific">Choiromyces venosus 120613-1</name>
    <dbReference type="NCBI Taxonomy" id="1336337"/>
    <lineage>
        <taxon>Eukaryota</taxon>
        <taxon>Fungi</taxon>
        <taxon>Dikarya</taxon>
        <taxon>Ascomycota</taxon>
        <taxon>Pezizomycotina</taxon>
        <taxon>Pezizomycetes</taxon>
        <taxon>Pezizales</taxon>
        <taxon>Tuberaceae</taxon>
        <taxon>Choiromyces</taxon>
    </lineage>
</organism>